<dbReference type="Pfam" id="PF01237">
    <property type="entry name" value="Oxysterol_BP"/>
    <property type="match status" value="1"/>
</dbReference>
<dbReference type="GO" id="GO:0034515">
    <property type="term" value="C:proteasome storage granule"/>
    <property type="evidence" value="ECO:0007669"/>
    <property type="project" value="TreeGrafter"/>
</dbReference>
<reference evidence="2 3" key="1">
    <citation type="journal article" date="2018" name="Mol. Plant">
        <title>The genome of Artemisia annua provides insight into the evolution of Asteraceae family and artemisinin biosynthesis.</title>
        <authorList>
            <person name="Shen Q."/>
            <person name="Zhang L."/>
            <person name="Liao Z."/>
            <person name="Wang S."/>
            <person name="Yan T."/>
            <person name="Shi P."/>
            <person name="Liu M."/>
            <person name="Fu X."/>
            <person name="Pan Q."/>
            <person name="Wang Y."/>
            <person name="Lv Z."/>
            <person name="Lu X."/>
            <person name="Zhang F."/>
            <person name="Jiang W."/>
            <person name="Ma Y."/>
            <person name="Chen M."/>
            <person name="Hao X."/>
            <person name="Li L."/>
            <person name="Tang Y."/>
            <person name="Lv G."/>
            <person name="Zhou Y."/>
            <person name="Sun X."/>
            <person name="Brodelius P.E."/>
            <person name="Rose J.K.C."/>
            <person name="Tang K."/>
        </authorList>
    </citation>
    <scope>NUCLEOTIDE SEQUENCE [LARGE SCALE GENOMIC DNA]</scope>
    <source>
        <strain evidence="3">cv. Huhao1</strain>
        <tissue evidence="2">Leaf</tissue>
    </source>
</reference>
<keyword evidence="3" id="KW-1185">Reference proteome</keyword>
<evidence type="ECO:0000313" key="2">
    <source>
        <dbReference type="EMBL" id="PWA36791.1"/>
    </source>
</evidence>
<dbReference type="OrthoDB" id="14833at2759"/>
<name>A0A2U1KJ85_ARTAN</name>
<evidence type="ECO:0000256" key="1">
    <source>
        <dbReference type="ARBA" id="ARBA00022737"/>
    </source>
</evidence>
<proteinExistence type="predicted"/>
<dbReference type="GO" id="GO:0043161">
    <property type="term" value="P:proteasome-mediated ubiquitin-dependent protein catabolic process"/>
    <property type="evidence" value="ECO:0007669"/>
    <property type="project" value="TreeGrafter"/>
</dbReference>
<dbReference type="PANTHER" id="PTHR10943">
    <property type="entry name" value="26S PROTEASOME NON-ATPASE REGULATORY SUBUNIT"/>
    <property type="match status" value="1"/>
</dbReference>
<dbReference type="InterPro" id="IPR037239">
    <property type="entry name" value="OSBP_sf"/>
</dbReference>
<evidence type="ECO:0000313" key="3">
    <source>
        <dbReference type="Proteomes" id="UP000245207"/>
    </source>
</evidence>
<dbReference type="GO" id="GO:0008540">
    <property type="term" value="C:proteasome regulatory particle, base subcomplex"/>
    <property type="evidence" value="ECO:0007669"/>
    <property type="project" value="TreeGrafter"/>
</dbReference>
<dbReference type="Gene3D" id="2.40.160.120">
    <property type="match status" value="1"/>
</dbReference>
<dbReference type="STRING" id="35608.A0A2U1KJ85"/>
<gene>
    <name evidence="2" type="ORF">CTI12_AA596500</name>
</gene>
<keyword evidence="1" id="KW-0677">Repeat</keyword>
<comment type="caution">
    <text evidence="2">The sequence shown here is derived from an EMBL/GenBank/DDBJ whole genome shotgun (WGS) entry which is preliminary data.</text>
</comment>
<dbReference type="SUPFAM" id="SSF144000">
    <property type="entry name" value="Oxysterol-binding protein-like"/>
    <property type="match status" value="1"/>
</dbReference>
<sequence length="215" mass="23885">MKKVSHHPVIDACHYEGRGQKFWVDSNLKGNFLESSIQLDHVGVLTLQFQGSETFHGGNVNYSCKLKFKEHSLIDRNLHQYAGFPWTVAKGHDTFAPINSILIIKGARSSQLGIVVKVPQLIQPAQGQRVVQHGACLGTADEGINHELNTVLYTDSGVAGEAAAISMGLIMAKTSSEKATVMLVYAHETQEHKDHKILLYAVGVCMHWYWHIDRE</sequence>
<dbReference type="PANTHER" id="PTHR10943:SF2">
    <property type="entry name" value="26S PROTEASOME NON-ATPASE REGULATORY SUBUNIT 1"/>
    <property type="match status" value="1"/>
</dbReference>
<organism evidence="2 3">
    <name type="scientific">Artemisia annua</name>
    <name type="common">Sweet wormwood</name>
    <dbReference type="NCBI Taxonomy" id="35608"/>
    <lineage>
        <taxon>Eukaryota</taxon>
        <taxon>Viridiplantae</taxon>
        <taxon>Streptophyta</taxon>
        <taxon>Embryophyta</taxon>
        <taxon>Tracheophyta</taxon>
        <taxon>Spermatophyta</taxon>
        <taxon>Magnoliopsida</taxon>
        <taxon>eudicotyledons</taxon>
        <taxon>Gunneridae</taxon>
        <taxon>Pentapetalae</taxon>
        <taxon>asterids</taxon>
        <taxon>campanulids</taxon>
        <taxon>Asterales</taxon>
        <taxon>Asteraceae</taxon>
        <taxon>Asteroideae</taxon>
        <taxon>Anthemideae</taxon>
        <taxon>Artemisiinae</taxon>
        <taxon>Artemisia</taxon>
    </lineage>
</organism>
<dbReference type="AlphaFoldDB" id="A0A2U1KJ85"/>
<dbReference type="GO" id="GO:0008289">
    <property type="term" value="F:lipid binding"/>
    <property type="evidence" value="ECO:0007669"/>
    <property type="project" value="InterPro"/>
</dbReference>
<accession>A0A2U1KJ85</accession>
<dbReference type="Proteomes" id="UP000245207">
    <property type="component" value="Unassembled WGS sequence"/>
</dbReference>
<dbReference type="GO" id="GO:0005634">
    <property type="term" value="C:nucleus"/>
    <property type="evidence" value="ECO:0007669"/>
    <property type="project" value="TreeGrafter"/>
</dbReference>
<dbReference type="InterPro" id="IPR000648">
    <property type="entry name" value="Oxysterol-bd"/>
</dbReference>
<dbReference type="InterPro" id="IPR011989">
    <property type="entry name" value="ARM-like"/>
</dbReference>
<protein>
    <submittedName>
        <fullName evidence="2">Oxysterol-binding protein-related protein 1D</fullName>
    </submittedName>
</protein>
<dbReference type="Gene3D" id="1.25.10.10">
    <property type="entry name" value="Leucine-rich Repeat Variant"/>
    <property type="match status" value="1"/>
</dbReference>
<dbReference type="EMBL" id="PKPP01017657">
    <property type="protein sequence ID" value="PWA36791.1"/>
    <property type="molecule type" value="Genomic_DNA"/>
</dbReference>